<dbReference type="Proteomes" id="UP000283501">
    <property type="component" value="Unassembled WGS sequence"/>
</dbReference>
<organism evidence="4 9">
    <name type="scientific">Agathobacter rectalis</name>
    <dbReference type="NCBI Taxonomy" id="39491"/>
    <lineage>
        <taxon>Bacteria</taxon>
        <taxon>Bacillati</taxon>
        <taxon>Bacillota</taxon>
        <taxon>Clostridia</taxon>
        <taxon>Lachnospirales</taxon>
        <taxon>Lachnospiraceae</taxon>
        <taxon>Agathobacter</taxon>
    </lineage>
</organism>
<dbReference type="EMBL" id="JAAILW010000022">
    <property type="protein sequence ID" value="NSC27902.1"/>
    <property type="molecule type" value="Genomic_DNA"/>
</dbReference>
<sequence>MGTILDYVSVYSNTNAIRTASRSVSLPASATEIKGQSDAMKKLQEDYETLKSAVSQYSTTLQMDLMAIDLLVDSQVQKDKNQSELFKQGTGIFDTCLTP</sequence>
<reference evidence="3" key="3">
    <citation type="submission" date="2020-02" db="EMBL/GenBank/DDBJ databases">
        <authorList>
            <person name="Littmann E."/>
            <person name="Sorbara M."/>
        </authorList>
    </citation>
    <scope>NUCLEOTIDE SEQUENCE</scope>
    <source>
        <strain evidence="3">MSK.17.79</strain>
    </source>
</reference>
<feature type="coiled-coil region" evidence="1">
    <location>
        <begin position="33"/>
        <end position="60"/>
    </location>
</feature>
<evidence type="ECO:0000313" key="6">
    <source>
        <dbReference type="EMBL" id="RHE31108.1"/>
    </source>
</evidence>
<protein>
    <submittedName>
        <fullName evidence="4">Uncharacterized protein</fullName>
    </submittedName>
</protein>
<dbReference type="Proteomes" id="UP001193670">
    <property type="component" value="Unassembled WGS sequence"/>
</dbReference>
<dbReference type="Proteomes" id="UP001197847">
    <property type="component" value="Unassembled WGS sequence"/>
</dbReference>
<evidence type="ECO:0000313" key="8">
    <source>
        <dbReference type="Proteomes" id="UP000283501"/>
    </source>
</evidence>
<evidence type="ECO:0000313" key="11">
    <source>
        <dbReference type="Proteomes" id="UP000286220"/>
    </source>
</evidence>
<evidence type="ECO:0000313" key="4">
    <source>
        <dbReference type="EMBL" id="RGW87021.1"/>
    </source>
</evidence>
<dbReference type="EMBL" id="QSAZ01000007">
    <property type="protein sequence ID" value="RGW87021.1"/>
    <property type="molecule type" value="Genomic_DNA"/>
</dbReference>
<reference evidence="8 9" key="1">
    <citation type="submission" date="2018-08" db="EMBL/GenBank/DDBJ databases">
        <title>A genome reference for cultivated species of the human gut microbiota.</title>
        <authorList>
            <person name="Zou Y."/>
            <person name="Xue W."/>
            <person name="Luo G."/>
        </authorList>
    </citation>
    <scope>NUCLEOTIDE SEQUENCE [LARGE SCALE GENOMIC DNA]</scope>
    <source>
        <strain evidence="4 9">AF06-19</strain>
        <strain evidence="7 8">AM26-2LB</strain>
        <strain evidence="6 10">AM29-10</strain>
        <strain evidence="5 11">AM42-17AT</strain>
    </source>
</reference>
<evidence type="ECO:0000313" key="7">
    <source>
        <dbReference type="EMBL" id="RHF02112.1"/>
    </source>
</evidence>
<dbReference type="EMBL" id="QSFZ01000025">
    <property type="protein sequence ID" value="RHA88448.1"/>
    <property type="molecule type" value="Genomic_DNA"/>
</dbReference>
<name>A0A413DLF9_9FIRM</name>
<comment type="caution">
    <text evidence="4">The sequence shown here is derived from an EMBL/GenBank/DDBJ whole genome shotgun (WGS) entry which is preliminary data.</text>
</comment>
<keyword evidence="1" id="KW-0175">Coiled coil</keyword>
<dbReference type="Proteomes" id="UP000286220">
    <property type="component" value="Unassembled WGS sequence"/>
</dbReference>
<evidence type="ECO:0000313" key="10">
    <source>
        <dbReference type="Proteomes" id="UP000285290"/>
    </source>
</evidence>
<evidence type="ECO:0000313" key="3">
    <source>
        <dbReference type="EMBL" id="NSC27902.1"/>
    </source>
</evidence>
<evidence type="ECO:0000313" key="2">
    <source>
        <dbReference type="EMBL" id="MCC2746494.1"/>
    </source>
</evidence>
<reference evidence="2" key="4">
    <citation type="submission" date="2021-10" db="EMBL/GenBank/DDBJ databases">
        <title>Collection of gut derived symbiotic bacterial strains cultured from healthy donors.</title>
        <authorList>
            <person name="Lin H."/>
            <person name="Littmann E."/>
            <person name="Claire K."/>
            <person name="Pamer E."/>
        </authorList>
    </citation>
    <scope>NUCLEOTIDE SEQUENCE</scope>
    <source>
        <strain evidence="2">MSK.22.92</strain>
    </source>
</reference>
<dbReference type="AlphaFoldDB" id="A0A413DLF9"/>
<dbReference type="EMBL" id="QSKC01000016">
    <property type="protein sequence ID" value="RHE31108.1"/>
    <property type="molecule type" value="Genomic_DNA"/>
</dbReference>
<accession>A0A413DLF9</accession>
<evidence type="ECO:0000313" key="9">
    <source>
        <dbReference type="Proteomes" id="UP000283683"/>
    </source>
</evidence>
<evidence type="ECO:0000313" key="5">
    <source>
        <dbReference type="EMBL" id="RHA88448.1"/>
    </source>
</evidence>
<dbReference type="EMBL" id="QSKY01000018">
    <property type="protein sequence ID" value="RHF02112.1"/>
    <property type="molecule type" value="Genomic_DNA"/>
</dbReference>
<dbReference type="RefSeq" id="WP_117997915.1">
    <property type="nucleotide sequence ID" value="NZ_CP100127.1"/>
</dbReference>
<dbReference type="Proteomes" id="UP000285290">
    <property type="component" value="Unassembled WGS sequence"/>
</dbReference>
<gene>
    <name evidence="7" type="ORF">DW703_11830</name>
    <name evidence="6" type="ORF">DW753_11870</name>
    <name evidence="5" type="ORF">DW912_15555</name>
    <name evidence="4" type="ORF">DWV45_08520</name>
    <name evidence="3" type="ORF">G4319_11210</name>
    <name evidence="2" type="ORF">LK487_05515</name>
</gene>
<proteinExistence type="predicted"/>
<dbReference type="EMBL" id="JAJFBX010000006">
    <property type="protein sequence ID" value="MCC2746494.1"/>
    <property type="molecule type" value="Genomic_DNA"/>
</dbReference>
<dbReference type="Proteomes" id="UP000283683">
    <property type="component" value="Unassembled WGS sequence"/>
</dbReference>
<evidence type="ECO:0000256" key="1">
    <source>
        <dbReference type="SAM" id="Coils"/>
    </source>
</evidence>
<reference evidence="3" key="2">
    <citation type="journal article" date="2020" name="Cell Host Microbe">
        <title>Functional and Genomic Variation between Human-Derived Isolates of Lachnospiraceae Reveals Inter- and Intra-Species Diversity.</title>
        <authorList>
            <person name="Sorbara M.T."/>
            <person name="Littmann E.R."/>
            <person name="Fontana E."/>
            <person name="Moody T.U."/>
            <person name="Kohout C.E."/>
            <person name="Gjonbalaj M."/>
            <person name="Eaton V."/>
            <person name="Seok R."/>
            <person name="Leiner I.M."/>
            <person name="Pamer E.G."/>
        </authorList>
    </citation>
    <scope>NUCLEOTIDE SEQUENCE</scope>
    <source>
        <strain evidence="3">MSK.17.79</strain>
    </source>
</reference>